<keyword evidence="2" id="KW-1185">Reference proteome</keyword>
<proteinExistence type="predicted"/>
<dbReference type="AlphaFoldDB" id="A0A4C1XUC4"/>
<comment type="caution">
    <text evidence="1">The sequence shown here is derived from an EMBL/GenBank/DDBJ whole genome shotgun (WGS) entry which is preliminary data.</text>
</comment>
<reference evidence="1 2" key="1">
    <citation type="journal article" date="2019" name="Commun. Biol.">
        <title>The bagworm genome reveals a unique fibroin gene that provides high tensile strength.</title>
        <authorList>
            <person name="Kono N."/>
            <person name="Nakamura H."/>
            <person name="Ohtoshi R."/>
            <person name="Tomita M."/>
            <person name="Numata K."/>
            <person name="Arakawa K."/>
        </authorList>
    </citation>
    <scope>NUCLEOTIDE SEQUENCE [LARGE SCALE GENOMIC DNA]</scope>
</reference>
<gene>
    <name evidence="1" type="ORF">EVAR_50468_1</name>
</gene>
<dbReference type="Proteomes" id="UP000299102">
    <property type="component" value="Unassembled WGS sequence"/>
</dbReference>
<evidence type="ECO:0000313" key="2">
    <source>
        <dbReference type="Proteomes" id="UP000299102"/>
    </source>
</evidence>
<accession>A0A4C1XUC4</accession>
<protein>
    <submittedName>
        <fullName evidence="1">Uncharacterized protein</fullName>
    </submittedName>
</protein>
<evidence type="ECO:0000313" key="1">
    <source>
        <dbReference type="EMBL" id="GBP66643.1"/>
    </source>
</evidence>
<organism evidence="1 2">
    <name type="scientific">Eumeta variegata</name>
    <name type="common">Bagworm moth</name>
    <name type="synonym">Eumeta japonica</name>
    <dbReference type="NCBI Taxonomy" id="151549"/>
    <lineage>
        <taxon>Eukaryota</taxon>
        <taxon>Metazoa</taxon>
        <taxon>Ecdysozoa</taxon>
        <taxon>Arthropoda</taxon>
        <taxon>Hexapoda</taxon>
        <taxon>Insecta</taxon>
        <taxon>Pterygota</taxon>
        <taxon>Neoptera</taxon>
        <taxon>Endopterygota</taxon>
        <taxon>Lepidoptera</taxon>
        <taxon>Glossata</taxon>
        <taxon>Ditrysia</taxon>
        <taxon>Tineoidea</taxon>
        <taxon>Psychidae</taxon>
        <taxon>Oiketicinae</taxon>
        <taxon>Eumeta</taxon>
    </lineage>
</organism>
<sequence length="113" mass="12592">MLLPRITFVLFWRFGSIRFFEMTIRKVTRLYADALWEDDFVSKTACYTSLIHVTITQSSAPAEAGVRVEADAVGIAERAAQRQAHGECARAFPSHRLAVTANSGPQMELISFA</sequence>
<dbReference type="EMBL" id="BGZK01000963">
    <property type="protein sequence ID" value="GBP66643.1"/>
    <property type="molecule type" value="Genomic_DNA"/>
</dbReference>
<name>A0A4C1XUC4_EUMVA</name>